<gene>
    <name evidence="2" type="ORF">A3D34_02715</name>
</gene>
<feature type="region of interest" description="Disordered" evidence="1">
    <location>
        <begin position="1"/>
        <end position="35"/>
    </location>
</feature>
<organism evidence="2 3">
    <name type="scientific">Candidatus Staskawiczbacteria bacterium RIFCSPHIGHO2_02_FULL_33_16</name>
    <dbReference type="NCBI Taxonomy" id="1802204"/>
    <lineage>
        <taxon>Bacteria</taxon>
        <taxon>Candidatus Staskawicziibacteriota</taxon>
    </lineage>
</organism>
<dbReference type="AlphaFoldDB" id="A0A1G2HUJ5"/>
<accession>A0A1G2HUJ5</accession>
<proteinExistence type="predicted"/>
<reference evidence="2 3" key="1">
    <citation type="journal article" date="2016" name="Nat. Commun.">
        <title>Thousands of microbial genomes shed light on interconnected biogeochemical processes in an aquifer system.</title>
        <authorList>
            <person name="Anantharaman K."/>
            <person name="Brown C.T."/>
            <person name="Hug L.A."/>
            <person name="Sharon I."/>
            <person name="Castelle C.J."/>
            <person name="Probst A.J."/>
            <person name="Thomas B.C."/>
            <person name="Singh A."/>
            <person name="Wilkins M.J."/>
            <person name="Karaoz U."/>
            <person name="Brodie E.L."/>
            <person name="Williams K.H."/>
            <person name="Hubbard S.S."/>
            <person name="Banfield J.F."/>
        </authorList>
    </citation>
    <scope>NUCLEOTIDE SEQUENCE [LARGE SCALE GENOMIC DNA]</scope>
</reference>
<evidence type="ECO:0000313" key="2">
    <source>
        <dbReference type="EMBL" id="OGZ66069.1"/>
    </source>
</evidence>
<comment type="caution">
    <text evidence="2">The sequence shown here is derived from an EMBL/GenBank/DDBJ whole genome shotgun (WGS) entry which is preliminary data.</text>
</comment>
<evidence type="ECO:0000313" key="3">
    <source>
        <dbReference type="Proteomes" id="UP000179183"/>
    </source>
</evidence>
<evidence type="ECO:0000256" key="1">
    <source>
        <dbReference type="SAM" id="MobiDB-lite"/>
    </source>
</evidence>
<dbReference type="Proteomes" id="UP000179183">
    <property type="component" value="Unassembled WGS sequence"/>
</dbReference>
<dbReference type="EMBL" id="MHOQ01000033">
    <property type="protein sequence ID" value="OGZ66069.1"/>
    <property type="molecule type" value="Genomic_DNA"/>
</dbReference>
<protein>
    <submittedName>
        <fullName evidence="2">Uncharacterized protein</fullName>
    </submittedName>
</protein>
<sequence length="133" mass="15152">MSIFGNPKNNIPANDKSKKTNPNKSAFEKYGHQGGVPIGKFYEIAKGQQDKTVGHGRHSIPYKPGQKEQFIKSVLPTQKVGIKVEEREVENEIKRLKSLYNTPLIKKGNLYDRSLIDDKIFVLEQTLKKLRSK</sequence>
<name>A0A1G2HUJ5_9BACT</name>